<dbReference type="AlphaFoldDB" id="A0AAV2BI95"/>
<dbReference type="Gene3D" id="2.60.40.10">
    <property type="entry name" value="Immunoglobulins"/>
    <property type="match status" value="2"/>
</dbReference>
<name>A0AAV2BI95_9ARAC</name>
<protein>
    <recommendedName>
        <fullName evidence="4">Ig-like domain-containing protein</fullName>
    </recommendedName>
</protein>
<dbReference type="GO" id="GO:0007411">
    <property type="term" value="P:axon guidance"/>
    <property type="evidence" value="ECO:0007669"/>
    <property type="project" value="TreeGrafter"/>
</dbReference>
<proteinExistence type="predicted"/>
<dbReference type="EMBL" id="CAXIEN010000369">
    <property type="protein sequence ID" value="CAL1295379.1"/>
    <property type="molecule type" value="Genomic_DNA"/>
</dbReference>
<evidence type="ECO:0000313" key="5">
    <source>
        <dbReference type="EMBL" id="CAL1295379.1"/>
    </source>
</evidence>
<dbReference type="InterPro" id="IPR013783">
    <property type="entry name" value="Ig-like_fold"/>
</dbReference>
<accession>A0AAV2BI95</accession>
<comment type="caution">
    <text evidence="5">The sequence shown here is derived from an EMBL/GenBank/DDBJ whole genome shotgun (WGS) entry which is preliminary data.</text>
</comment>
<organism evidence="5 6">
    <name type="scientific">Larinioides sclopetarius</name>
    <dbReference type="NCBI Taxonomy" id="280406"/>
    <lineage>
        <taxon>Eukaryota</taxon>
        <taxon>Metazoa</taxon>
        <taxon>Ecdysozoa</taxon>
        <taxon>Arthropoda</taxon>
        <taxon>Chelicerata</taxon>
        <taxon>Arachnida</taxon>
        <taxon>Araneae</taxon>
        <taxon>Araneomorphae</taxon>
        <taxon>Entelegynae</taxon>
        <taxon>Araneoidea</taxon>
        <taxon>Araneidae</taxon>
        <taxon>Larinioides</taxon>
    </lineage>
</organism>
<keyword evidence="3" id="KW-0732">Signal</keyword>
<keyword evidence="1" id="KW-0677">Repeat</keyword>
<dbReference type="PROSITE" id="PS50835">
    <property type="entry name" value="IG_LIKE"/>
    <property type="match status" value="2"/>
</dbReference>
<evidence type="ECO:0000313" key="6">
    <source>
        <dbReference type="Proteomes" id="UP001497382"/>
    </source>
</evidence>
<feature type="domain" description="Ig-like" evidence="4">
    <location>
        <begin position="30"/>
        <end position="123"/>
    </location>
</feature>
<sequence length="229" mass="25618">MWIAMHVLFLLGVSSLKYNAQAFSSERQIPTFLHEPPHRHEFLNSSGAVIPCTAFGNPNPVIRWINDDGTPATDIPGLRHVRLDGSLVFQPFRTDQYRQDVHAATYRCTATNAFGTLSSRDVHVVAVMPQRYAVEMHDEFVLKGNTAVLKCHVPGFVKDYVIVEAWIKEPMEKVDASSKSSRYSIFPSGELHVRHVQQSDALSSFSCRTKHRLTGLSVSSSNPARIIVT</sequence>
<feature type="non-terminal residue" evidence="5">
    <location>
        <position position="229"/>
    </location>
</feature>
<dbReference type="SUPFAM" id="SSF48726">
    <property type="entry name" value="Immunoglobulin"/>
    <property type="match status" value="2"/>
</dbReference>
<dbReference type="GO" id="GO:0007420">
    <property type="term" value="P:brain development"/>
    <property type="evidence" value="ECO:0007669"/>
    <property type="project" value="TreeGrafter"/>
</dbReference>
<reference evidence="5 6" key="1">
    <citation type="submission" date="2024-04" db="EMBL/GenBank/DDBJ databases">
        <authorList>
            <person name="Rising A."/>
            <person name="Reimegard J."/>
            <person name="Sonavane S."/>
            <person name="Akerstrom W."/>
            <person name="Nylinder S."/>
            <person name="Hedman E."/>
            <person name="Kallberg Y."/>
        </authorList>
    </citation>
    <scope>NUCLEOTIDE SEQUENCE [LARGE SCALE GENOMIC DNA]</scope>
</reference>
<dbReference type="GO" id="GO:0030424">
    <property type="term" value="C:axon"/>
    <property type="evidence" value="ECO:0007669"/>
    <property type="project" value="TreeGrafter"/>
</dbReference>
<gene>
    <name evidence="5" type="ORF">LARSCL_LOCUS19246</name>
</gene>
<feature type="chain" id="PRO_5043965483" description="Ig-like domain-containing protein" evidence="3">
    <location>
        <begin position="23"/>
        <end position="229"/>
    </location>
</feature>
<evidence type="ECO:0000259" key="4">
    <source>
        <dbReference type="PROSITE" id="PS50835"/>
    </source>
</evidence>
<dbReference type="InterPro" id="IPR007110">
    <property type="entry name" value="Ig-like_dom"/>
</dbReference>
<evidence type="ECO:0000256" key="2">
    <source>
        <dbReference type="ARBA" id="ARBA00023157"/>
    </source>
</evidence>
<dbReference type="InterPro" id="IPR036179">
    <property type="entry name" value="Ig-like_dom_sf"/>
</dbReference>
<dbReference type="Proteomes" id="UP001497382">
    <property type="component" value="Unassembled WGS sequence"/>
</dbReference>
<keyword evidence="2" id="KW-1015">Disulfide bond</keyword>
<dbReference type="PANTHER" id="PTHR44170:SF53">
    <property type="entry name" value="DS CELL ADHESION MOLECULE LIKE 1"/>
    <property type="match status" value="1"/>
</dbReference>
<feature type="signal peptide" evidence="3">
    <location>
        <begin position="1"/>
        <end position="22"/>
    </location>
</feature>
<dbReference type="PANTHER" id="PTHR44170">
    <property type="entry name" value="PROTEIN SIDEKICK"/>
    <property type="match status" value="1"/>
</dbReference>
<feature type="domain" description="Ig-like" evidence="4">
    <location>
        <begin position="129"/>
        <end position="219"/>
    </location>
</feature>
<evidence type="ECO:0000256" key="3">
    <source>
        <dbReference type="SAM" id="SignalP"/>
    </source>
</evidence>
<dbReference type="GO" id="GO:0098632">
    <property type="term" value="F:cell-cell adhesion mediator activity"/>
    <property type="evidence" value="ECO:0007669"/>
    <property type="project" value="TreeGrafter"/>
</dbReference>
<dbReference type="GO" id="GO:0005886">
    <property type="term" value="C:plasma membrane"/>
    <property type="evidence" value="ECO:0007669"/>
    <property type="project" value="TreeGrafter"/>
</dbReference>
<keyword evidence="6" id="KW-1185">Reference proteome</keyword>
<evidence type="ECO:0000256" key="1">
    <source>
        <dbReference type="ARBA" id="ARBA00022737"/>
    </source>
</evidence>